<evidence type="ECO:0000313" key="2">
    <source>
        <dbReference type="EMBL" id="KAA5804636.1"/>
    </source>
</evidence>
<accession>A0A5M6ZIH0</accession>
<dbReference type="SUPFAM" id="SSF52833">
    <property type="entry name" value="Thioredoxin-like"/>
    <property type="match status" value="1"/>
</dbReference>
<dbReference type="Pfam" id="PF13410">
    <property type="entry name" value="GST_C_2"/>
    <property type="match status" value="1"/>
</dbReference>
<dbReference type="SFLD" id="SFLDS00019">
    <property type="entry name" value="Glutathione_Transferase_(cytos"/>
    <property type="match status" value="1"/>
</dbReference>
<reference evidence="2 3" key="1">
    <citation type="submission" date="2019-09" db="EMBL/GenBank/DDBJ databases">
        <authorList>
            <person name="Kevbrin V."/>
            <person name="Grouzdev D.S."/>
        </authorList>
    </citation>
    <scope>NUCLEOTIDE SEQUENCE [LARGE SCALE GENOMIC DNA]</scope>
    <source>
        <strain evidence="2 3">G-192</strain>
    </source>
</reference>
<evidence type="ECO:0000313" key="3">
    <source>
        <dbReference type="Proteomes" id="UP000325122"/>
    </source>
</evidence>
<feature type="domain" description="GST N-terminal" evidence="1">
    <location>
        <begin position="2"/>
        <end position="83"/>
    </location>
</feature>
<dbReference type="CDD" id="cd03207">
    <property type="entry name" value="GST_C_8"/>
    <property type="match status" value="1"/>
</dbReference>
<dbReference type="InterPro" id="IPR004045">
    <property type="entry name" value="Glutathione_S-Trfase_N"/>
</dbReference>
<protein>
    <submittedName>
        <fullName evidence="2">Glutathione S-transferase family protein</fullName>
    </submittedName>
</protein>
<dbReference type="SUPFAM" id="SSF47616">
    <property type="entry name" value="GST C-terminal domain-like"/>
    <property type="match status" value="1"/>
</dbReference>
<dbReference type="Pfam" id="PF02798">
    <property type="entry name" value="GST_N"/>
    <property type="match status" value="1"/>
</dbReference>
<keyword evidence="3" id="KW-1185">Reference proteome</keyword>
<dbReference type="SFLD" id="SFLDG00358">
    <property type="entry name" value="Main_(cytGST)"/>
    <property type="match status" value="1"/>
</dbReference>
<dbReference type="Proteomes" id="UP000325122">
    <property type="component" value="Unassembled WGS sequence"/>
</dbReference>
<gene>
    <name evidence="2" type="ORF">F1654_01115</name>
</gene>
<sequence length="199" mass="21942">MMSDLIVWHGPNTRSTGTVWLVEELGAPYELRKVDVFGGATREPDFLAVNPAGKVPAIRHKNKTLTEMAAISLYLADAFPEAGLAPAIDDPLRGDYLYWSVFRPGVLEPAIITKSQGLELDPRMVGWGDWETVLSLVERQLASGDYILGDNFSAADILIGGALGWLKHFKLMGENSSIDRYIDRLHARPAYARMQAANT</sequence>
<keyword evidence="2" id="KW-0808">Transferase</keyword>
<comment type="caution">
    <text evidence="2">The sequence shown here is derived from an EMBL/GenBank/DDBJ whole genome shotgun (WGS) entry which is preliminary data.</text>
</comment>
<dbReference type="SFLD" id="SFLDG01150">
    <property type="entry name" value="Main.1:_Beta-like"/>
    <property type="match status" value="1"/>
</dbReference>
<dbReference type="GO" id="GO:0016740">
    <property type="term" value="F:transferase activity"/>
    <property type="evidence" value="ECO:0007669"/>
    <property type="project" value="UniProtKB-KW"/>
</dbReference>
<dbReference type="InterPro" id="IPR040079">
    <property type="entry name" value="Glutathione_S-Trfase"/>
</dbReference>
<dbReference type="PANTHER" id="PTHR44051:SF21">
    <property type="entry name" value="GLUTATHIONE S-TRANSFERASE FAMILY PROTEIN"/>
    <property type="match status" value="1"/>
</dbReference>
<dbReference type="Gene3D" id="1.20.1050.10">
    <property type="match status" value="1"/>
</dbReference>
<dbReference type="CDD" id="cd03046">
    <property type="entry name" value="GST_N_GTT1_like"/>
    <property type="match status" value="1"/>
</dbReference>
<dbReference type="EMBL" id="VWOJ01000001">
    <property type="protein sequence ID" value="KAA5804636.1"/>
    <property type="molecule type" value="Genomic_DNA"/>
</dbReference>
<evidence type="ECO:0000259" key="1">
    <source>
        <dbReference type="PROSITE" id="PS50404"/>
    </source>
</evidence>
<dbReference type="PROSITE" id="PS50404">
    <property type="entry name" value="GST_NTER"/>
    <property type="match status" value="1"/>
</dbReference>
<dbReference type="InterPro" id="IPR036249">
    <property type="entry name" value="Thioredoxin-like_sf"/>
</dbReference>
<organism evidence="2 3">
    <name type="scientific">Alkalicaulis satelles</name>
    <dbReference type="NCBI Taxonomy" id="2609175"/>
    <lineage>
        <taxon>Bacteria</taxon>
        <taxon>Pseudomonadati</taxon>
        <taxon>Pseudomonadota</taxon>
        <taxon>Alphaproteobacteria</taxon>
        <taxon>Maricaulales</taxon>
        <taxon>Maricaulaceae</taxon>
        <taxon>Alkalicaulis</taxon>
    </lineage>
</organism>
<dbReference type="Gene3D" id="3.40.30.10">
    <property type="entry name" value="Glutaredoxin"/>
    <property type="match status" value="1"/>
</dbReference>
<dbReference type="PANTHER" id="PTHR44051">
    <property type="entry name" value="GLUTATHIONE S-TRANSFERASE-RELATED"/>
    <property type="match status" value="1"/>
</dbReference>
<dbReference type="InterPro" id="IPR036282">
    <property type="entry name" value="Glutathione-S-Trfase_C_sf"/>
</dbReference>
<proteinExistence type="predicted"/>
<name>A0A5M6ZIH0_9PROT</name>
<dbReference type="AlphaFoldDB" id="A0A5M6ZIH0"/>